<dbReference type="CDD" id="cd18794">
    <property type="entry name" value="SF2_C_RecQ"/>
    <property type="match status" value="1"/>
</dbReference>
<comment type="caution">
    <text evidence="20">The sequence shown here is derived from an EMBL/GenBank/DDBJ whole genome shotgun (WGS) entry which is preliminary data.</text>
</comment>
<sequence length="599" mass="68018">MLEQAQQLLQQYFGYPTFREGQQRIITSLLEGQDTLGIMPTGGGKSICYQIPALLFSGTTIVVSPLISLMKDQVDALNSVGISATFINSTLSGKEVNERMQATMSGKIKLLYVAPERLEAESFIQRMQSLHISCIAIDEAHCVSQWGHDFRTSYLAIAPFVRSLPRRPILAAFTATATPEVTQDMARLLCLSEPNIYVTGFGRDNLAMNVLRGENKRDFVMRYAESHSSQPGIIYAATRKEVDEIQTAMRRKGLNVGKYHAGMTDDERAHNQEAFIYDDIRIIVATNAFGMGIDKSNVRWVIHYNMPKNMEAYVQEAGRAGRDGEPSECILLFNPQDIITQKFLIEQNMQSPERKSNDYRKLQTMVDYCYTPNCLNNAILDYFEDPSEQTPCGICSSCKDERELVDITIEAQKIFSCIHRMRERFGVSMIASVLKGSQNKKVLQYRFDQLPTYGVMRKSTEKEISDLINVLIAEGYLMLSEGQYPIVKIQQLAVDVLKGERQVFQKVHKEPEAAPGSMDETLFEQLRLIRRDLAAKAKVPPYIIFNDATLREMSEVCPITERAMLRIKGVGEQKFRNYGQPFLQFFQERSTQESYSLED</sequence>
<dbReference type="InterPro" id="IPR002121">
    <property type="entry name" value="HRDC_dom"/>
</dbReference>
<dbReference type="SMART" id="SM00487">
    <property type="entry name" value="DEXDc"/>
    <property type="match status" value="1"/>
</dbReference>
<evidence type="ECO:0000256" key="4">
    <source>
        <dbReference type="ARBA" id="ARBA00022723"/>
    </source>
</evidence>
<reference evidence="20 21" key="1">
    <citation type="submission" date="2017-01" db="EMBL/GenBank/DDBJ databases">
        <title>Genome analysis of Paenibacillus selenitrireducens ES3-24.</title>
        <authorList>
            <person name="Xu D."/>
            <person name="Yao R."/>
            <person name="Zheng S."/>
        </authorList>
    </citation>
    <scope>NUCLEOTIDE SEQUENCE [LARGE SCALE GENOMIC DNA]</scope>
    <source>
        <strain evidence="20 21">ES3-24</strain>
    </source>
</reference>
<evidence type="ECO:0000256" key="15">
    <source>
        <dbReference type="ARBA" id="ARBA00034617"/>
    </source>
</evidence>
<dbReference type="PANTHER" id="PTHR13710">
    <property type="entry name" value="DNA HELICASE RECQ FAMILY MEMBER"/>
    <property type="match status" value="1"/>
</dbReference>
<evidence type="ECO:0000256" key="13">
    <source>
        <dbReference type="ARBA" id="ARBA00023204"/>
    </source>
</evidence>
<dbReference type="GO" id="GO:0046872">
    <property type="term" value="F:metal ion binding"/>
    <property type="evidence" value="ECO:0007669"/>
    <property type="project" value="UniProtKB-KW"/>
</dbReference>
<keyword evidence="7" id="KW-0378">Hydrolase</keyword>
<protein>
    <recommendedName>
        <fullName evidence="16">DNA helicase RecQ</fullName>
        <ecNumber evidence="16">5.6.2.4</ecNumber>
    </recommendedName>
</protein>
<dbReference type="InterPro" id="IPR027417">
    <property type="entry name" value="P-loop_NTPase"/>
</dbReference>
<keyword evidence="8 20" id="KW-0347">Helicase</keyword>
<dbReference type="GO" id="GO:0003677">
    <property type="term" value="F:DNA binding"/>
    <property type="evidence" value="ECO:0007669"/>
    <property type="project" value="UniProtKB-KW"/>
</dbReference>
<dbReference type="Pfam" id="PF16124">
    <property type="entry name" value="RecQ_Zn_bind"/>
    <property type="match status" value="1"/>
</dbReference>
<dbReference type="PROSITE" id="PS51194">
    <property type="entry name" value="HELICASE_CTER"/>
    <property type="match status" value="1"/>
</dbReference>
<dbReference type="FunFam" id="3.40.50.300:FF:000296">
    <property type="entry name" value="ATP-dependent DNA helicase RecQ"/>
    <property type="match status" value="1"/>
</dbReference>
<dbReference type="InterPro" id="IPR001650">
    <property type="entry name" value="Helicase_C-like"/>
</dbReference>
<dbReference type="AlphaFoldDB" id="A0A1T2XAX2"/>
<dbReference type="GO" id="GO:0016787">
    <property type="term" value="F:hydrolase activity"/>
    <property type="evidence" value="ECO:0007669"/>
    <property type="project" value="UniProtKB-KW"/>
</dbReference>
<dbReference type="InterPro" id="IPR044876">
    <property type="entry name" value="HRDC_dom_sf"/>
</dbReference>
<evidence type="ECO:0000259" key="19">
    <source>
        <dbReference type="PROSITE" id="PS51194"/>
    </source>
</evidence>
<keyword evidence="13" id="KW-0234">DNA repair</keyword>
<dbReference type="InterPro" id="IPR010997">
    <property type="entry name" value="HRDC-like_sf"/>
</dbReference>
<dbReference type="GO" id="GO:0009432">
    <property type="term" value="P:SOS response"/>
    <property type="evidence" value="ECO:0007669"/>
    <property type="project" value="UniProtKB-UniRule"/>
</dbReference>
<name>A0A1T2XAX2_9BACL</name>
<keyword evidence="10" id="KW-0067">ATP-binding</keyword>
<dbReference type="Gene3D" id="1.10.10.10">
    <property type="entry name" value="Winged helix-like DNA-binding domain superfamily/Winged helix DNA-binding domain"/>
    <property type="match status" value="1"/>
</dbReference>
<dbReference type="PROSITE" id="PS50967">
    <property type="entry name" value="HRDC"/>
    <property type="match status" value="1"/>
</dbReference>
<accession>A0A1T2XAX2</accession>
<dbReference type="InterPro" id="IPR036388">
    <property type="entry name" value="WH-like_DNA-bd_sf"/>
</dbReference>
<comment type="similarity">
    <text evidence="3">Belongs to the helicase family. RecQ subfamily.</text>
</comment>
<dbReference type="FunFam" id="1.10.150.80:FF:000002">
    <property type="entry name" value="ATP-dependent DNA helicase RecQ"/>
    <property type="match status" value="1"/>
</dbReference>
<keyword evidence="5" id="KW-0547">Nucleotide-binding</keyword>
<dbReference type="InterPro" id="IPR011545">
    <property type="entry name" value="DEAD/DEAH_box_helicase_dom"/>
</dbReference>
<dbReference type="PROSITE" id="PS51192">
    <property type="entry name" value="HELICASE_ATP_BIND_1"/>
    <property type="match status" value="1"/>
</dbReference>
<dbReference type="Pfam" id="PF00270">
    <property type="entry name" value="DEAD"/>
    <property type="match status" value="1"/>
</dbReference>
<gene>
    <name evidence="20" type="ORF">BVG16_16995</name>
</gene>
<dbReference type="SUPFAM" id="SSF47819">
    <property type="entry name" value="HRDC-like"/>
    <property type="match status" value="1"/>
</dbReference>
<evidence type="ECO:0000256" key="11">
    <source>
        <dbReference type="ARBA" id="ARBA00023125"/>
    </source>
</evidence>
<keyword evidence="6" id="KW-0227">DNA damage</keyword>
<dbReference type="OrthoDB" id="9763310at2"/>
<dbReference type="GO" id="GO:0006310">
    <property type="term" value="P:DNA recombination"/>
    <property type="evidence" value="ECO:0007669"/>
    <property type="project" value="UniProtKB-UniRule"/>
</dbReference>
<dbReference type="STRING" id="1324314.BVG16_16995"/>
<keyword evidence="14" id="KW-0413">Isomerase</keyword>
<evidence type="ECO:0000256" key="8">
    <source>
        <dbReference type="ARBA" id="ARBA00022806"/>
    </source>
</evidence>
<keyword evidence="9" id="KW-0862">Zinc</keyword>
<dbReference type="Gene3D" id="1.10.150.80">
    <property type="entry name" value="HRDC domain"/>
    <property type="match status" value="1"/>
</dbReference>
<dbReference type="EMBL" id="MSZX01000006">
    <property type="protein sequence ID" value="OPA76998.1"/>
    <property type="molecule type" value="Genomic_DNA"/>
</dbReference>
<dbReference type="InterPro" id="IPR018982">
    <property type="entry name" value="RQC_domain"/>
</dbReference>
<comment type="catalytic activity">
    <reaction evidence="15">
        <text>Couples ATP hydrolysis with the unwinding of duplex DNA by translocating in the 3'-5' direction.</text>
        <dbReference type="EC" id="5.6.2.4"/>
    </reaction>
</comment>
<dbReference type="GO" id="GO:0009378">
    <property type="term" value="F:four-way junction helicase activity"/>
    <property type="evidence" value="ECO:0007669"/>
    <property type="project" value="TreeGrafter"/>
</dbReference>
<keyword evidence="4" id="KW-0479">Metal-binding</keyword>
<evidence type="ECO:0000256" key="10">
    <source>
        <dbReference type="ARBA" id="ARBA00022840"/>
    </source>
</evidence>
<evidence type="ECO:0000256" key="12">
    <source>
        <dbReference type="ARBA" id="ARBA00023172"/>
    </source>
</evidence>
<evidence type="ECO:0000256" key="5">
    <source>
        <dbReference type="ARBA" id="ARBA00022741"/>
    </source>
</evidence>
<dbReference type="GO" id="GO:0005737">
    <property type="term" value="C:cytoplasm"/>
    <property type="evidence" value="ECO:0007669"/>
    <property type="project" value="TreeGrafter"/>
</dbReference>
<dbReference type="InterPro" id="IPR032284">
    <property type="entry name" value="RecQ_Zn-bd"/>
</dbReference>
<keyword evidence="21" id="KW-1185">Reference proteome</keyword>
<dbReference type="SMART" id="SM00490">
    <property type="entry name" value="HELICc"/>
    <property type="match status" value="1"/>
</dbReference>
<dbReference type="NCBIfam" id="TIGR00614">
    <property type="entry name" value="recQ_fam"/>
    <property type="match status" value="1"/>
</dbReference>
<dbReference type="EC" id="5.6.2.4" evidence="16"/>
<dbReference type="GO" id="GO:0043138">
    <property type="term" value="F:3'-5' DNA helicase activity"/>
    <property type="evidence" value="ECO:0007669"/>
    <property type="project" value="UniProtKB-EC"/>
</dbReference>
<dbReference type="GO" id="GO:0006281">
    <property type="term" value="P:DNA repair"/>
    <property type="evidence" value="ECO:0007669"/>
    <property type="project" value="UniProtKB-KW"/>
</dbReference>
<feature type="domain" description="Helicase ATP-binding" evidence="18">
    <location>
        <begin position="26"/>
        <end position="195"/>
    </location>
</feature>
<dbReference type="InterPro" id="IPR036390">
    <property type="entry name" value="WH_DNA-bd_sf"/>
</dbReference>
<dbReference type="Pfam" id="PF09382">
    <property type="entry name" value="RQC"/>
    <property type="match status" value="1"/>
</dbReference>
<dbReference type="GO" id="GO:0030894">
    <property type="term" value="C:replisome"/>
    <property type="evidence" value="ECO:0007669"/>
    <property type="project" value="TreeGrafter"/>
</dbReference>
<evidence type="ECO:0000256" key="9">
    <source>
        <dbReference type="ARBA" id="ARBA00022833"/>
    </source>
</evidence>
<dbReference type="InterPro" id="IPR006293">
    <property type="entry name" value="DNA_helicase_ATP-dep_RecQ_bac"/>
</dbReference>
<dbReference type="GO" id="GO:0006260">
    <property type="term" value="P:DNA replication"/>
    <property type="evidence" value="ECO:0007669"/>
    <property type="project" value="InterPro"/>
</dbReference>
<comment type="cofactor">
    <cofactor evidence="1">
        <name>Mg(2+)</name>
        <dbReference type="ChEBI" id="CHEBI:18420"/>
    </cofactor>
</comment>
<proteinExistence type="inferred from homology"/>
<dbReference type="GO" id="GO:0043590">
    <property type="term" value="C:bacterial nucleoid"/>
    <property type="evidence" value="ECO:0007669"/>
    <property type="project" value="TreeGrafter"/>
</dbReference>
<comment type="cofactor">
    <cofactor evidence="2">
        <name>Zn(2+)</name>
        <dbReference type="ChEBI" id="CHEBI:29105"/>
    </cofactor>
</comment>
<dbReference type="Pfam" id="PF00570">
    <property type="entry name" value="HRDC"/>
    <property type="match status" value="1"/>
</dbReference>
<evidence type="ECO:0000256" key="7">
    <source>
        <dbReference type="ARBA" id="ARBA00022801"/>
    </source>
</evidence>
<dbReference type="InterPro" id="IPR004589">
    <property type="entry name" value="DNA_helicase_ATP-dep_RecQ"/>
</dbReference>
<organism evidence="20 21">
    <name type="scientific">Paenibacillus selenitireducens</name>
    <dbReference type="NCBI Taxonomy" id="1324314"/>
    <lineage>
        <taxon>Bacteria</taxon>
        <taxon>Bacillati</taxon>
        <taxon>Bacillota</taxon>
        <taxon>Bacilli</taxon>
        <taxon>Bacillales</taxon>
        <taxon>Paenibacillaceae</taxon>
        <taxon>Paenibacillus</taxon>
    </lineage>
</organism>
<dbReference type="NCBIfam" id="TIGR01389">
    <property type="entry name" value="recQ"/>
    <property type="match status" value="1"/>
</dbReference>
<evidence type="ECO:0000259" key="18">
    <source>
        <dbReference type="PROSITE" id="PS51192"/>
    </source>
</evidence>
<dbReference type="Gene3D" id="3.40.50.300">
    <property type="entry name" value="P-loop containing nucleotide triphosphate hydrolases"/>
    <property type="match status" value="2"/>
</dbReference>
<dbReference type="SUPFAM" id="SSF52540">
    <property type="entry name" value="P-loop containing nucleoside triphosphate hydrolases"/>
    <property type="match status" value="1"/>
</dbReference>
<keyword evidence="12" id="KW-0233">DNA recombination</keyword>
<dbReference type="Proteomes" id="UP000190188">
    <property type="component" value="Unassembled WGS sequence"/>
</dbReference>
<dbReference type="SUPFAM" id="SSF46785">
    <property type="entry name" value="Winged helix' DNA-binding domain"/>
    <property type="match status" value="1"/>
</dbReference>
<evidence type="ECO:0000256" key="3">
    <source>
        <dbReference type="ARBA" id="ARBA00005446"/>
    </source>
</evidence>
<evidence type="ECO:0000313" key="21">
    <source>
        <dbReference type="Proteomes" id="UP000190188"/>
    </source>
</evidence>
<evidence type="ECO:0000256" key="2">
    <source>
        <dbReference type="ARBA" id="ARBA00001947"/>
    </source>
</evidence>
<dbReference type="PANTHER" id="PTHR13710:SF105">
    <property type="entry name" value="ATP-DEPENDENT DNA HELICASE Q1"/>
    <property type="match status" value="1"/>
</dbReference>
<dbReference type="Pfam" id="PF00271">
    <property type="entry name" value="Helicase_C"/>
    <property type="match status" value="1"/>
</dbReference>
<evidence type="ECO:0000256" key="14">
    <source>
        <dbReference type="ARBA" id="ARBA00023235"/>
    </source>
</evidence>
<feature type="domain" description="HRDC" evidence="17">
    <location>
        <begin position="516"/>
        <end position="596"/>
    </location>
</feature>
<dbReference type="RefSeq" id="WP_078500137.1">
    <property type="nucleotide sequence ID" value="NZ_MSZX01000006.1"/>
</dbReference>
<evidence type="ECO:0000256" key="1">
    <source>
        <dbReference type="ARBA" id="ARBA00001946"/>
    </source>
</evidence>
<evidence type="ECO:0000259" key="17">
    <source>
        <dbReference type="PROSITE" id="PS50967"/>
    </source>
</evidence>
<dbReference type="SMART" id="SM00956">
    <property type="entry name" value="RQC"/>
    <property type="match status" value="1"/>
</dbReference>
<keyword evidence="11" id="KW-0238">DNA-binding</keyword>
<dbReference type="SMART" id="SM00341">
    <property type="entry name" value="HRDC"/>
    <property type="match status" value="1"/>
</dbReference>
<evidence type="ECO:0000256" key="16">
    <source>
        <dbReference type="NCBIfam" id="TIGR01389"/>
    </source>
</evidence>
<dbReference type="InterPro" id="IPR014001">
    <property type="entry name" value="Helicase_ATP-bd"/>
</dbReference>
<dbReference type="CDD" id="cd17920">
    <property type="entry name" value="DEXHc_RecQ"/>
    <property type="match status" value="1"/>
</dbReference>
<evidence type="ECO:0000256" key="6">
    <source>
        <dbReference type="ARBA" id="ARBA00022763"/>
    </source>
</evidence>
<evidence type="ECO:0000313" key="20">
    <source>
        <dbReference type="EMBL" id="OPA76998.1"/>
    </source>
</evidence>
<feature type="domain" description="Helicase C-terminal" evidence="19">
    <location>
        <begin position="215"/>
        <end position="366"/>
    </location>
</feature>
<dbReference type="GO" id="GO:0005524">
    <property type="term" value="F:ATP binding"/>
    <property type="evidence" value="ECO:0007669"/>
    <property type="project" value="UniProtKB-KW"/>
</dbReference>